<organism evidence="1 2">
    <name type="scientific">Candidatus Mycolicibacterium alkanivorans</name>
    <dbReference type="NCBI Taxonomy" id="2954114"/>
    <lineage>
        <taxon>Bacteria</taxon>
        <taxon>Bacillati</taxon>
        <taxon>Actinomycetota</taxon>
        <taxon>Actinomycetes</taxon>
        <taxon>Mycobacteriales</taxon>
        <taxon>Mycobacteriaceae</taxon>
        <taxon>Mycolicibacterium</taxon>
    </lineage>
</organism>
<dbReference type="Proteomes" id="UP001139068">
    <property type="component" value="Unassembled WGS sequence"/>
</dbReference>
<proteinExistence type="predicted"/>
<dbReference type="RefSeq" id="WP_243073483.1">
    <property type="nucleotide sequence ID" value="NZ_JAIVFL010000001.1"/>
</dbReference>
<name>A0ABS9YQ77_9MYCO</name>
<protein>
    <submittedName>
        <fullName evidence="1">Uncharacterized protein</fullName>
    </submittedName>
</protein>
<accession>A0ABS9YQ77</accession>
<evidence type="ECO:0000313" key="2">
    <source>
        <dbReference type="Proteomes" id="UP001139068"/>
    </source>
</evidence>
<gene>
    <name evidence="1" type="ORF">K9U37_00125</name>
</gene>
<sequence>MILSFFSSQGWQSWGVEHRPVIPESMPFLQREVRATARAYRTEAELFPDMAHDMMLEPGWAAAAERIHTWLETHDPARKSHQSG</sequence>
<comment type="caution">
    <text evidence="1">The sequence shown here is derived from an EMBL/GenBank/DDBJ whole genome shotgun (WGS) entry which is preliminary data.</text>
</comment>
<reference evidence="1" key="1">
    <citation type="journal article" date="2022" name="ISME J.">
        <title>Identification of active gaseous-alkane degraders at natural gas seeps.</title>
        <authorList>
            <person name="Farhan Ul Haque M."/>
            <person name="Hernandez M."/>
            <person name="Crombie A.T."/>
            <person name="Murrell J.C."/>
        </authorList>
    </citation>
    <scope>NUCLEOTIDE SEQUENCE</scope>
    <source>
        <strain evidence="1">ANDR5</strain>
    </source>
</reference>
<evidence type="ECO:0000313" key="1">
    <source>
        <dbReference type="EMBL" id="MCI4673445.1"/>
    </source>
</evidence>
<keyword evidence="2" id="KW-1185">Reference proteome</keyword>
<dbReference type="EMBL" id="JAIVFL010000001">
    <property type="protein sequence ID" value="MCI4673445.1"/>
    <property type="molecule type" value="Genomic_DNA"/>
</dbReference>